<evidence type="ECO:0000313" key="2">
    <source>
        <dbReference type="WBParaSite" id="jg11338"/>
    </source>
</evidence>
<reference evidence="2" key="1">
    <citation type="submission" date="2022-11" db="UniProtKB">
        <authorList>
            <consortium name="WormBaseParasite"/>
        </authorList>
    </citation>
    <scope>IDENTIFICATION</scope>
</reference>
<accession>A0A915CR70</accession>
<dbReference type="WBParaSite" id="jg11338">
    <property type="protein sequence ID" value="jg11338"/>
    <property type="gene ID" value="jg11338"/>
</dbReference>
<name>A0A915CR70_9BILA</name>
<protein>
    <submittedName>
        <fullName evidence="2">Uncharacterized protein</fullName>
    </submittedName>
</protein>
<sequence length="123" mass="13914">MMDIVRDFSCAMCKFADDQLCYHQMRRVELLRESLEQSLKTVPNLTICVHLLLAQPKRPLCLIFQSPVAAVIKSADLLTKVAKTLPVHRLAHTKCYSCDYDLNPALFSQLELLAASSPNKPLR</sequence>
<keyword evidence="1" id="KW-1185">Reference proteome</keyword>
<evidence type="ECO:0000313" key="1">
    <source>
        <dbReference type="Proteomes" id="UP000887574"/>
    </source>
</evidence>
<proteinExistence type="predicted"/>
<dbReference type="AlphaFoldDB" id="A0A915CR70"/>
<dbReference type="Proteomes" id="UP000887574">
    <property type="component" value="Unplaced"/>
</dbReference>
<organism evidence="1 2">
    <name type="scientific">Ditylenchus dipsaci</name>
    <dbReference type="NCBI Taxonomy" id="166011"/>
    <lineage>
        <taxon>Eukaryota</taxon>
        <taxon>Metazoa</taxon>
        <taxon>Ecdysozoa</taxon>
        <taxon>Nematoda</taxon>
        <taxon>Chromadorea</taxon>
        <taxon>Rhabditida</taxon>
        <taxon>Tylenchina</taxon>
        <taxon>Tylenchomorpha</taxon>
        <taxon>Sphaerularioidea</taxon>
        <taxon>Anguinidae</taxon>
        <taxon>Anguininae</taxon>
        <taxon>Ditylenchus</taxon>
    </lineage>
</organism>